<dbReference type="SUPFAM" id="SSF52058">
    <property type="entry name" value="L domain-like"/>
    <property type="match status" value="1"/>
</dbReference>
<dbReference type="AlphaFoldDB" id="A0A8H7KI16"/>
<organism evidence="1 2">
    <name type="scientific">Agaricus bisporus var. burnettii</name>
    <dbReference type="NCBI Taxonomy" id="192524"/>
    <lineage>
        <taxon>Eukaryota</taxon>
        <taxon>Fungi</taxon>
        <taxon>Dikarya</taxon>
        <taxon>Basidiomycota</taxon>
        <taxon>Agaricomycotina</taxon>
        <taxon>Agaricomycetes</taxon>
        <taxon>Agaricomycetidae</taxon>
        <taxon>Agaricales</taxon>
        <taxon>Agaricineae</taxon>
        <taxon>Agaricaceae</taxon>
        <taxon>Agaricus</taxon>
    </lineage>
</organism>
<evidence type="ECO:0000313" key="1">
    <source>
        <dbReference type="EMBL" id="KAF7777741.1"/>
    </source>
</evidence>
<proteinExistence type="predicted"/>
<dbReference type="Gene3D" id="1.20.1280.50">
    <property type="match status" value="1"/>
</dbReference>
<evidence type="ECO:0000313" key="2">
    <source>
        <dbReference type="Proteomes" id="UP000629468"/>
    </source>
</evidence>
<dbReference type="Gene3D" id="3.80.10.10">
    <property type="entry name" value="Ribonuclease Inhibitor"/>
    <property type="match status" value="1"/>
</dbReference>
<accession>A0A8H7KI16</accession>
<name>A0A8H7KI16_AGABI</name>
<protein>
    <recommendedName>
        <fullName evidence="3">F-box domain-containing protein</fullName>
    </recommendedName>
</protein>
<dbReference type="Proteomes" id="UP000629468">
    <property type="component" value="Unassembled WGS sequence"/>
</dbReference>
<dbReference type="InterPro" id="IPR032675">
    <property type="entry name" value="LRR_dom_sf"/>
</dbReference>
<dbReference type="EMBL" id="JABXXO010000005">
    <property type="protein sequence ID" value="KAF7777741.1"/>
    <property type="molecule type" value="Genomic_DNA"/>
</dbReference>
<comment type="caution">
    <text evidence="1">The sequence shown here is derived from an EMBL/GenBank/DDBJ whole genome shotgun (WGS) entry which is preliminary data.</text>
</comment>
<evidence type="ECO:0008006" key="3">
    <source>
        <dbReference type="Google" id="ProtNLM"/>
    </source>
</evidence>
<sequence length="641" mass="73883">MSILCYDEPQSVLRLSSMAHYRPTSSPVIPRHHYSHYASLSPQSHYGPKKPRKAYSLARSLPNEIVVRICRTYVKELYVELNVCRQDVIEEGPLLLRSIINMSHVCRHWRSFIINDPSLWCHFVNPHHHNHRWIRLLLERSKPLPITYATISPDFIVNKNVFEKELAYADKLSSYSVAFDLNCKVWYDNHIPDKWPRLRSLCIAHFTFDDADFRKVDSGTESDEDSDDTDYDGEGNLIQRKLGYAYDPRFIRDNTKFLLMPKYFPSRQATPHLERLHLHTCSLQSISQISGLTRLTELHVSNTRYWSAFEWVTVLSRLPCLRNVALDRVISNQRLKKEDAQSRSRLSFDSFYLRDDICLCAQFLVLADLKPSRVFQLMCDETQNDTENYTRLVFSRVSSIVKRLITTNPLFSNCALQIGHGSIEILGYPDDQDLEDLPGDSIGTSGPSTFSGAVVEVDFFCGDKKSQDVLSKWMELFRPLFGNIDSLLFRDDDNNSGMILDDTWLSDLLWASSHRLSEIIAINQRGWKTICQNMFSKANAQHRSKTTQRHQRSNNTFLKALTRLELWTSPSPVGSKFKDSVVAFCREKQAMGAPLKCIRPKIIPADGDLGRRDCEDLTKQLQRIGVPVDTNYYSDSDDDDD</sequence>
<gene>
    <name evidence="1" type="ORF">Agabi119p4_3813</name>
</gene>
<reference evidence="1 2" key="1">
    <citation type="journal article" name="Sci. Rep.">
        <title>Telomere-to-telomere assembled and centromere annotated genomes of the two main subspecies of the button mushroom Agaricus bisporus reveal especially polymorphic chromosome ends.</title>
        <authorList>
            <person name="Sonnenberg A.S.M."/>
            <person name="Sedaghat-Telgerd N."/>
            <person name="Lavrijssen B."/>
            <person name="Ohm R.A."/>
            <person name="Hendrickx P.M."/>
            <person name="Scholtmeijer K."/>
            <person name="Baars J.J.P."/>
            <person name="van Peer A."/>
        </authorList>
    </citation>
    <scope>NUCLEOTIDE SEQUENCE [LARGE SCALE GENOMIC DNA]</scope>
    <source>
        <strain evidence="1 2">H119_p4</strain>
    </source>
</reference>